<dbReference type="SUPFAM" id="SSF54106">
    <property type="entry name" value="LysM domain"/>
    <property type="match status" value="1"/>
</dbReference>
<feature type="transmembrane region" description="Helical" evidence="1">
    <location>
        <begin position="26"/>
        <end position="47"/>
    </location>
</feature>
<keyword evidence="1" id="KW-0472">Membrane</keyword>
<accession>A0ABT0YC95</accession>
<dbReference type="EMBL" id="JAMQOL010000063">
    <property type="protein sequence ID" value="MCM4083662.1"/>
    <property type="molecule type" value="Genomic_DNA"/>
</dbReference>
<gene>
    <name evidence="3" type="ORF">LXN57_39555</name>
</gene>
<evidence type="ECO:0000256" key="1">
    <source>
        <dbReference type="SAM" id="Phobius"/>
    </source>
</evidence>
<evidence type="ECO:0000313" key="3">
    <source>
        <dbReference type="EMBL" id="MCM4083662.1"/>
    </source>
</evidence>
<evidence type="ECO:0000313" key="4">
    <source>
        <dbReference type="Proteomes" id="UP001523216"/>
    </source>
</evidence>
<dbReference type="Proteomes" id="UP001523216">
    <property type="component" value="Unassembled WGS sequence"/>
</dbReference>
<dbReference type="Gene3D" id="3.10.350.10">
    <property type="entry name" value="LysM domain"/>
    <property type="match status" value="1"/>
</dbReference>
<keyword evidence="1" id="KW-1133">Transmembrane helix</keyword>
<name>A0ABT0YC95_9ACTN</name>
<dbReference type="InterPro" id="IPR018392">
    <property type="entry name" value="LysM"/>
</dbReference>
<dbReference type="CDD" id="cd00118">
    <property type="entry name" value="LysM"/>
    <property type="match status" value="1"/>
</dbReference>
<reference evidence="3 4" key="1">
    <citation type="submission" date="2022-06" db="EMBL/GenBank/DDBJ databases">
        <title>Actinoplanes abujensis sp. nov., isolated from Nigerian arid soil.</title>
        <authorList>
            <person name="Ding P."/>
        </authorList>
    </citation>
    <scope>NUCLEOTIDE SEQUENCE [LARGE SCALE GENOMIC DNA]</scope>
    <source>
        <strain evidence="4">TRM88002</strain>
    </source>
</reference>
<feature type="domain" description="LysM" evidence="2">
    <location>
        <begin position="59"/>
        <end position="108"/>
    </location>
</feature>
<organism evidence="3 4">
    <name type="scientific">Paractinoplanes hotanensis</name>
    <dbReference type="NCBI Taxonomy" id="2906497"/>
    <lineage>
        <taxon>Bacteria</taxon>
        <taxon>Bacillati</taxon>
        <taxon>Actinomycetota</taxon>
        <taxon>Actinomycetes</taxon>
        <taxon>Micromonosporales</taxon>
        <taxon>Micromonosporaceae</taxon>
        <taxon>Paractinoplanes</taxon>
    </lineage>
</organism>
<dbReference type="Pfam" id="PF01476">
    <property type="entry name" value="LysM"/>
    <property type="match status" value="1"/>
</dbReference>
<dbReference type="InterPro" id="IPR036779">
    <property type="entry name" value="LysM_dom_sf"/>
</dbReference>
<protein>
    <submittedName>
        <fullName evidence="3">LysM peptidoglycan-binding domain-containing protein</fullName>
    </submittedName>
</protein>
<dbReference type="SMART" id="SM00257">
    <property type="entry name" value="LysM"/>
    <property type="match status" value="1"/>
</dbReference>
<keyword evidence="4" id="KW-1185">Reference proteome</keyword>
<dbReference type="PROSITE" id="PS51782">
    <property type="entry name" value="LYSM"/>
    <property type="match status" value="1"/>
</dbReference>
<comment type="caution">
    <text evidence="3">The sequence shown here is derived from an EMBL/GenBank/DDBJ whole genome shotgun (WGS) entry which is preliminary data.</text>
</comment>
<evidence type="ECO:0000259" key="2">
    <source>
        <dbReference type="PROSITE" id="PS51782"/>
    </source>
</evidence>
<sequence length="112" mass="11912">MVTNVVVAPRVRPGQPPLRLTRRGRAVVLGFLVMLASVASAVLFTTASRAEQPPSGPPPSIVVRPGDTLWDIAARTSPERDGRAAVDELRRLNGLSGSVVWPGDVLILPRDA</sequence>
<proteinExistence type="predicted"/>
<keyword evidence="1" id="KW-0812">Transmembrane</keyword>
<dbReference type="RefSeq" id="WP_251803362.1">
    <property type="nucleotide sequence ID" value="NZ_JAMQOL010000063.1"/>
</dbReference>